<feature type="chain" id="PRO_5047493917" description="Type 1 periplasmic binding fold superfamily protein" evidence="1">
    <location>
        <begin position="22"/>
        <end position="190"/>
    </location>
</feature>
<evidence type="ECO:0000313" key="2">
    <source>
        <dbReference type="EMBL" id="MDR6968655.1"/>
    </source>
</evidence>
<keyword evidence="3" id="KW-1185">Reference proteome</keyword>
<evidence type="ECO:0000313" key="3">
    <source>
        <dbReference type="Proteomes" id="UP001255185"/>
    </source>
</evidence>
<dbReference type="Proteomes" id="UP001255185">
    <property type="component" value="Unassembled WGS sequence"/>
</dbReference>
<proteinExistence type="predicted"/>
<protein>
    <recommendedName>
        <fullName evidence="4">Type 1 periplasmic binding fold superfamily protein</fullName>
    </recommendedName>
</protein>
<keyword evidence="1" id="KW-0732">Signal</keyword>
<sequence length="190" mass="19723">MKTLKLVPFALIALLSFNSCSNDDNSSQPVNEEEVITTVTVTLTPEGGGTPVVLTSRDLDGDGPNAPVITSTGSISALTTYNGTVSLLNELTSPADNISLEVEEEGDEHQFFFSATGGLSGTFAYADEDVNGDPIGLKFKFTASANPQSGNLTVILRHEPNKAGANVASGDITNAGGETDVQVTFPVTVL</sequence>
<organism evidence="2 3">
    <name type="scientific">Flavobacterium arsenatis</name>
    <dbReference type="NCBI Taxonomy" id="1484332"/>
    <lineage>
        <taxon>Bacteria</taxon>
        <taxon>Pseudomonadati</taxon>
        <taxon>Bacteroidota</taxon>
        <taxon>Flavobacteriia</taxon>
        <taxon>Flavobacteriales</taxon>
        <taxon>Flavobacteriaceae</taxon>
        <taxon>Flavobacterium</taxon>
    </lineage>
</organism>
<evidence type="ECO:0008006" key="4">
    <source>
        <dbReference type="Google" id="ProtNLM"/>
    </source>
</evidence>
<name>A0ABU1TS18_9FLAO</name>
<feature type="signal peptide" evidence="1">
    <location>
        <begin position="1"/>
        <end position="21"/>
    </location>
</feature>
<comment type="caution">
    <text evidence="2">The sequence shown here is derived from an EMBL/GenBank/DDBJ whole genome shotgun (WGS) entry which is preliminary data.</text>
</comment>
<dbReference type="EMBL" id="JAVDVI010000012">
    <property type="protein sequence ID" value="MDR6968655.1"/>
    <property type="molecule type" value="Genomic_DNA"/>
</dbReference>
<accession>A0ABU1TS18</accession>
<dbReference type="RefSeq" id="WP_310027265.1">
    <property type="nucleotide sequence ID" value="NZ_JAVDVI010000012.1"/>
</dbReference>
<gene>
    <name evidence="2" type="ORF">J2X31_002681</name>
</gene>
<evidence type="ECO:0000256" key="1">
    <source>
        <dbReference type="SAM" id="SignalP"/>
    </source>
</evidence>
<reference evidence="2 3" key="1">
    <citation type="submission" date="2023-07" db="EMBL/GenBank/DDBJ databases">
        <title>Sorghum-associated microbial communities from plants grown in Nebraska, USA.</title>
        <authorList>
            <person name="Schachtman D."/>
        </authorList>
    </citation>
    <scope>NUCLEOTIDE SEQUENCE [LARGE SCALE GENOMIC DNA]</scope>
    <source>
        <strain evidence="2 3">3773</strain>
    </source>
</reference>